<dbReference type="GO" id="GO:0005886">
    <property type="term" value="C:plasma membrane"/>
    <property type="evidence" value="ECO:0007669"/>
    <property type="project" value="UniProtKB-SubCell"/>
</dbReference>
<dbReference type="PRINTS" id="PR00344">
    <property type="entry name" value="BCTRLSENSOR"/>
</dbReference>
<reference evidence="22 23" key="1">
    <citation type="submission" date="2006-10" db="EMBL/GenBank/DDBJ databases">
        <title>Complete sequence of chromosome of Pelobacter propionicus DSM 2379.</title>
        <authorList>
            <consortium name="US DOE Joint Genome Institute"/>
            <person name="Copeland A."/>
            <person name="Lucas S."/>
            <person name="Lapidus A."/>
            <person name="Barry K."/>
            <person name="Detter J.C."/>
            <person name="Glavina del Rio T."/>
            <person name="Hammon N."/>
            <person name="Israni S."/>
            <person name="Dalin E."/>
            <person name="Tice H."/>
            <person name="Pitluck S."/>
            <person name="Saunders E."/>
            <person name="Brettin T."/>
            <person name="Bruce D."/>
            <person name="Han C."/>
            <person name="Tapia R."/>
            <person name="Schmutz J."/>
            <person name="Larimer F."/>
            <person name="Land M."/>
            <person name="Hauser L."/>
            <person name="Kyrpides N."/>
            <person name="Kim E."/>
            <person name="Lovley D."/>
            <person name="Richardson P."/>
        </authorList>
    </citation>
    <scope>NUCLEOTIDE SEQUENCE [LARGE SCALE GENOMIC DNA]</scope>
    <source>
        <strain evidence="23">DSM 2379 / NBRC 103807 / OttBd1</strain>
    </source>
</reference>
<dbReference type="InterPro" id="IPR000014">
    <property type="entry name" value="PAS"/>
</dbReference>
<keyword evidence="12" id="KW-0902">Two-component regulatory system</keyword>
<dbReference type="SUPFAM" id="SSF47384">
    <property type="entry name" value="Homodimeric domain of signal transducing histidine kinase"/>
    <property type="match status" value="1"/>
</dbReference>
<dbReference type="GO" id="GO:0005524">
    <property type="term" value="F:ATP binding"/>
    <property type="evidence" value="ECO:0007669"/>
    <property type="project" value="UniProtKB-KW"/>
</dbReference>
<evidence type="ECO:0000256" key="3">
    <source>
        <dbReference type="ARBA" id="ARBA00012438"/>
    </source>
</evidence>
<keyword evidence="8" id="KW-0547">Nucleotide-binding</keyword>
<dbReference type="RefSeq" id="WP_011735255.1">
    <property type="nucleotide sequence ID" value="NC_008609.1"/>
</dbReference>
<evidence type="ECO:0000256" key="5">
    <source>
        <dbReference type="ARBA" id="ARBA00022553"/>
    </source>
</evidence>
<dbReference type="Pfam" id="PF02518">
    <property type="entry name" value="HATPase_c"/>
    <property type="match status" value="1"/>
</dbReference>
<dbReference type="Gene3D" id="3.30.450.20">
    <property type="entry name" value="PAS domain"/>
    <property type="match status" value="2"/>
</dbReference>
<dbReference type="Pfam" id="PF01627">
    <property type="entry name" value="Hpt"/>
    <property type="match status" value="1"/>
</dbReference>
<dbReference type="InterPro" id="IPR008207">
    <property type="entry name" value="Sig_transdc_His_kin_Hpt_dom"/>
</dbReference>
<evidence type="ECO:0000256" key="1">
    <source>
        <dbReference type="ARBA" id="ARBA00000085"/>
    </source>
</evidence>
<dbReference type="KEGG" id="ppd:Ppro_1342"/>
<comment type="subcellular location">
    <subcellularLocation>
        <location evidence="2">Cell membrane</location>
        <topology evidence="2">Multi-pass membrane protein</topology>
    </subcellularLocation>
</comment>
<dbReference type="PANTHER" id="PTHR45339:SF1">
    <property type="entry name" value="HYBRID SIGNAL TRANSDUCTION HISTIDINE KINASE J"/>
    <property type="match status" value="1"/>
</dbReference>
<keyword evidence="4" id="KW-1003">Cell membrane</keyword>
<dbReference type="Proteomes" id="UP000006732">
    <property type="component" value="Chromosome"/>
</dbReference>
<evidence type="ECO:0000256" key="8">
    <source>
        <dbReference type="ARBA" id="ARBA00022741"/>
    </source>
</evidence>
<dbReference type="PROSITE" id="PS50110">
    <property type="entry name" value="RESPONSE_REGULATORY"/>
    <property type="match status" value="1"/>
</dbReference>
<dbReference type="InterPro" id="IPR003594">
    <property type="entry name" value="HATPase_dom"/>
</dbReference>
<keyword evidence="23" id="KW-1185">Reference proteome</keyword>
<evidence type="ECO:0000256" key="15">
    <source>
        <dbReference type="PROSITE-ProRule" id="PRU00169"/>
    </source>
</evidence>
<dbReference type="InterPro" id="IPR000700">
    <property type="entry name" value="PAS-assoc_C"/>
</dbReference>
<dbReference type="eggNOG" id="COG2205">
    <property type="taxonomic scope" value="Bacteria"/>
</dbReference>
<keyword evidence="10" id="KW-0067">ATP-binding</keyword>
<feature type="domain" description="Histidine kinase" evidence="18">
    <location>
        <begin position="360"/>
        <end position="581"/>
    </location>
</feature>
<dbReference type="SMART" id="SM00086">
    <property type="entry name" value="PAC"/>
    <property type="match status" value="2"/>
</dbReference>
<dbReference type="InterPro" id="IPR001789">
    <property type="entry name" value="Sig_transdc_resp-reg_receiver"/>
</dbReference>
<evidence type="ECO:0000313" key="23">
    <source>
        <dbReference type="Proteomes" id="UP000006732"/>
    </source>
</evidence>
<dbReference type="CDD" id="cd16922">
    <property type="entry name" value="HATPase_EvgS-ArcB-TorS-like"/>
    <property type="match status" value="1"/>
</dbReference>
<gene>
    <name evidence="22" type="ordered locus">Ppro_1342</name>
</gene>
<dbReference type="CDD" id="cd00130">
    <property type="entry name" value="PAS"/>
    <property type="match status" value="2"/>
</dbReference>
<evidence type="ECO:0000256" key="4">
    <source>
        <dbReference type="ARBA" id="ARBA00022475"/>
    </source>
</evidence>
<dbReference type="HOGENOM" id="CLU_311192_0_0_7"/>
<keyword evidence="6" id="KW-0808">Transferase</keyword>
<dbReference type="OrthoDB" id="5378360at2"/>
<evidence type="ECO:0000259" key="18">
    <source>
        <dbReference type="PROSITE" id="PS50109"/>
    </source>
</evidence>
<dbReference type="eggNOG" id="COG0784">
    <property type="taxonomic scope" value="Bacteria"/>
</dbReference>
<dbReference type="SMART" id="SM00091">
    <property type="entry name" value="PAS"/>
    <property type="match status" value="2"/>
</dbReference>
<dbReference type="FunFam" id="1.10.287.130:FF:000004">
    <property type="entry name" value="Ethylene receptor 1"/>
    <property type="match status" value="1"/>
</dbReference>
<keyword evidence="11 17" id="KW-1133">Transmembrane helix</keyword>
<evidence type="ECO:0000313" key="22">
    <source>
        <dbReference type="EMBL" id="ABK98962.1"/>
    </source>
</evidence>
<dbReference type="InterPro" id="IPR013656">
    <property type="entry name" value="PAS_4"/>
</dbReference>
<evidence type="ECO:0000256" key="9">
    <source>
        <dbReference type="ARBA" id="ARBA00022777"/>
    </source>
</evidence>
<feature type="coiled-coil region" evidence="16">
    <location>
        <begin position="67"/>
        <end position="94"/>
    </location>
</feature>
<evidence type="ECO:0000256" key="13">
    <source>
        <dbReference type="ARBA" id="ARBA00023136"/>
    </source>
</evidence>
<dbReference type="InterPro" id="IPR036641">
    <property type="entry name" value="HPT_dom_sf"/>
</dbReference>
<dbReference type="PROSITE" id="PS50109">
    <property type="entry name" value="HIS_KIN"/>
    <property type="match status" value="1"/>
</dbReference>
<dbReference type="eggNOG" id="COG2198">
    <property type="taxonomic scope" value="Bacteria"/>
</dbReference>
<dbReference type="InterPro" id="IPR005467">
    <property type="entry name" value="His_kinase_dom"/>
</dbReference>
<evidence type="ECO:0000256" key="6">
    <source>
        <dbReference type="ARBA" id="ARBA00022679"/>
    </source>
</evidence>
<dbReference type="InterPro" id="IPR013655">
    <property type="entry name" value="PAS_fold_3"/>
</dbReference>
<evidence type="ECO:0000259" key="21">
    <source>
        <dbReference type="PROSITE" id="PS50894"/>
    </source>
</evidence>
<dbReference type="Gene3D" id="1.20.120.160">
    <property type="entry name" value="HPT domain"/>
    <property type="match status" value="1"/>
</dbReference>
<evidence type="ECO:0000256" key="16">
    <source>
        <dbReference type="SAM" id="Coils"/>
    </source>
</evidence>
<dbReference type="SMART" id="SM00388">
    <property type="entry name" value="HisKA"/>
    <property type="match status" value="1"/>
</dbReference>
<dbReference type="SMART" id="SM00448">
    <property type="entry name" value="REC"/>
    <property type="match status" value="1"/>
</dbReference>
<dbReference type="NCBIfam" id="TIGR00229">
    <property type="entry name" value="sensory_box"/>
    <property type="match status" value="2"/>
</dbReference>
<dbReference type="SUPFAM" id="SSF52172">
    <property type="entry name" value="CheY-like"/>
    <property type="match status" value="1"/>
</dbReference>
<dbReference type="SMART" id="SM00073">
    <property type="entry name" value="HPT"/>
    <property type="match status" value="1"/>
</dbReference>
<evidence type="ECO:0000256" key="12">
    <source>
        <dbReference type="ARBA" id="ARBA00023012"/>
    </source>
</evidence>
<dbReference type="Pfam" id="PF00072">
    <property type="entry name" value="Response_reg"/>
    <property type="match status" value="1"/>
</dbReference>
<dbReference type="AlphaFoldDB" id="A1ANP2"/>
<dbReference type="InterPro" id="IPR035965">
    <property type="entry name" value="PAS-like_dom_sf"/>
</dbReference>
<keyword evidence="5 15" id="KW-0597">Phosphoprotein</keyword>
<dbReference type="Pfam" id="PF00512">
    <property type="entry name" value="HisKA"/>
    <property type="match status" value="1"/>
</dbReference>
<dbReference type="SUPFAM" id="SSF55785">
    <property type="entry name" value="PYP-like sensor domain (PAS domain)"/>
    <property type="match status" value="2"/>
</dbReference>
<dbReference type="Gene3D" id="3.30.565.10">
    <property type="entry name" value="Histidine kinase-like ATPase, C-terminal domain"/>
    <property type="match status" value="1"/>
</dbReference>
<evidence type="ECO:0000256" key="14">
    <source>
        <dbReference type="PROSITE-ProRule" id="PRU00110"/>
    </source>
</evidence>
<dbReference type="InterPro" id="IPR011006">
    <property type="entry name" value="CheY-like_superfamily"/>
</dbReference>
<comment type="catalytic activity">
    <reaction evidence="1">
        <text>ATP + protein L-histidine = ADP + protein N-phospho-L-histidine.</text>
        <dbReference type="EC" id="2.7.13.3"/>
    </reaction>
</comment>
<dbReference type="Gene3D" id="1.10.287.130">
    <property type="match status" value="1"/>
</dbReference>
<dbReference type="InterPro" id="IPR001610">
    <property type="entry name" value="PAC"/>
</dbReference>
<dbReference type="Gene3D" id="3.40.50.2300">
    <property type="match status" value="1"/>
</dbReference>
<name>A1ANP2_PELPD</name>
<evidence type="ECO:0000256" key="17">
    <source>
        <dbReference type="SAM" id="Phobius"/>
    </source>
</evidence>
<feature type="transmembrane region" description="Helical" evidence="17">
    <location>
        <begin position="47"/>
        <end position="64"/>
    </location>
</feature>
<feature type="transmembrane region" description="Helical" evidence="17">
    <location>
        <begin position="215"/>
        <end position="232"/>
    </location>
</feature>
<feature type="modified residue" description="4-aspartylphosphate" evidence="15">
    <location>
        <position position="660"/>
    </location>
</feature>
<dbReference type="CDD" id="cd00082">
    <property type="entry name" value="HisKA"/>
    <property type="match status" value="1"/>
</dbReference>
<dbReference type="PANTHER" id="PTHR45339">
    <property type="entry name" value="HYBRID SIGNAL TRANSDUCTION HISTIDINE KINASE J"/>
    <property type="match status" value="1"/>
</dbReference>
<feature type="coiled-coil region" evidence="16">
    <location>
        <begin position="326"/>
        <end position="353"/>
    </location>
</feature>
<evidence type="ECO:0000259" key="19">
    <source>
        <dbReference type="PROSITE" id="PS50110"/>
    </source>
</evidence>
<dbReference type="STRING" id="338966.Ppro_1342"/>
<evidence type="ECO:0000259" key="20">
    <source>
        <dbReference type="PROSITE" id="PS50113"/>
    </source>
</evidence>
<accession>A1ANP2</accession>
<keyword evidence="16" id="KW-0175">Coiled coil</keyword>
<dbReference type="Pfam" id="PF08448">
    <property type="entry name" value="PAS_4"/>
    <property type="match status" value="1"/>
</dbReference>
<dbReference type="InterPro" id="IPR003661">
    <property type="entry name" value="HisK_dim/P_dom"/>
</dbReference>
<dbReference type="EC" id="2.7.13.3" evidence="3"/>
<feature type="domain" description="PAC" evidence="20">
    <location>
        <begin position="159"/>
        <end position="211"/>
    </location>
</feature>
<feature type="domain" description="HPt" evidence="21">
    <location>
        <begin position="762"/>
        <end position="858"/>
    </location>
</feature>
<proteinExistence type="predicted"/>
<protein>
    <recommendedName>
        <fullName evidence="3">histidine kinase</fullName>
        <ecNumber evidence="3">2.7.13.3</ecNumber>
    </recommendedName>
</protein>
<keyword evidence="13 17" id="KW-0472">Membrane</keyword>
<dbReference type="Pfam" id="PF08447">
    <property type="entry name" value="PAS_3"/>
    <property type="match status" value="1"/>
</dbReference>
<dbReference type="CDD" id="cd00088">
    <property type="entry name" value="HPT"/>
    <property type="match status" value="1"/>
</dbReference>
<dbReference type="PROSITE" id="PS50894">
    <property type="entry name" value="HPT"/>
    <property type="match status" value="1"/>
</dbReference>
<dbReference type="InterPro" id="IPR004358">
    <property type="entry name" value="Sig_transdc_His_kin-like_C"/>
</dbReference>
<dbReference type="SMART" id="SM00387">
    <property type="entry name" value="HATPase_c"/>
    <property type="match status" value="1"/>
</dbReference>
<dbReference type="GO" id="GO:0000155">
    <property type="term" value="F:phosphorelay sensor kinase activity"/>
    <property type="evidence" value="ECO:0007669"/>
    <property type="project" value="InterPro"/>
</dbReference>
<dbReference type="SUPFAM" id="SSF47226">
    <property type="entry name" value="Histidine-containing phosphotransfer domain, HPT domain"/>
    <property type="match status" value="1"/>
</dbReference>
<dbReference type="InterPro" id="IPR036097">
    <property type="entry name" value="HisK_dim/P_sf"/>
</dbReference>
<evidence type="ECO:0000256" key="10">
    <source>
        <dbReference type="ARBA" id="ARBA00022840"/>
    </source>
</evidence>
<keyword evidence="9 22" id="KW-0418">Kinase</keyword>
<feature type="domain" description="PAC" evidence="20">
    <location>
        <begin position="284"/>
        <end position="335"/>
    </location>
</feature>
<dbReference type="SUPFAM" id="SSF55874">
    <property type="entry name" value="ATPase domain of HSP90 chaperone/DNA topoisomerase II/histidine kinase"/>
    <property type="match status" value="1"/>
</dbReference>
<keyword evidence="7 17" id="KW-0812">Transmembrane</keyword>
<dbReference type="EMBL" id="CP000482">
    <property type="protein sequence ID" value="ABK98962.1"/>
    <property type="molecule type" value="Genomic_DNA"/>
</dbReference>
<organism evidence="22 23">
    <name type="scientific">Pelobacter propionicus (strain DSM 2379 / NBRC 103807 / OttBd1)</name>
    <dbReference type="NCBI Taxonomy" id="338966"/>
    <lineage>
        <taxon>Bacteria</taxon>
        <taxon>Pseudomonadati</taxon>
        <taxon>Thermodesulfobacteriota</taxon>
        <taxon>Desulfuromonadia</taxon>
        <taxon>Desulfuromonadales</taxon>
        <taxon>Desulfuromonadaceae</taxon>
        <taxon>Pelobacter</taxon>
    </lineage>
</organism>
<evidence type="ECO:0000256" key="11">
    <source>
        <dbReference type="ARBA" id="ARBA00022989"/>
    </source>
</evidence>
<feature type="domain" description="Response regulatory" evidence="19">
    <location>
        <begin position="609"/>
        <end position="727"/>
    </location>
</feature>
<feature type="transmembrane region" description="Helical" evidence="17">
    <location>
        <begin position="21"/>
        <end position="41"/>
    </location>
</feature>
<dbReference type="CDD" id="cd17546">
    <property type="entry name" value="REC_hyHK_CKI1_RcsC-like"/>
    <property type="match status" value="1"/>
</dbReference>
<dbReference type="PROSITE" id="PS50113">
    <property type="entry name" value="PAC"/>
    <property type="match status" value="2"/>
</dbReference>
<evidence type="ECO:0000256" key="2">
    <source>
        <dbReference type="ARBA" id="ARBA00004651"/>
    </source>
</evidence>
<sequence length="944" mass="104926">METGTQPPRTHYQLACFRPPLALALALGAVGSLGACSLGQQPTSNDWLLGGALLTSILLLVLSLRHSAHLRDRKSKLQAKLREKELRLDLVRKTFQIGFWEYEPGGDGEHGDDAMLRFLGKQADESASLYESWRASVLPEDLVEVEGGLRAALNEKTPFDTTYRFRRDDGQLRVIRAHGRLRKREEGRPPCLIGVSKDITELVQSEHAMRDNERFLKILANVIPGMVGYWTYEQYCAFANDEYQLWFGRSPEEMLGMHIRELLGTELYQDIEPFIHGALEGVPQHFQHALTRSDGQHCHTMIHYIPDMEGEQVRGFYELVSDITELKQTQFRLEELNTALQQRTEEAEAANAAKSRFLANMSHEIRTPMNAVLGLLHLLQRTELSPRQHDYIEKVQMASRSLLGILNDILDFSKIEADKMELETVPFFPQELLNNLAVFLSPSLQNKKVELLFDVDADLPPTLLGDALRLQQVLLNLTGNAVKFTEQGRIVVTIQVVSLTPDQARVRFSVKDTGIGIPADKLESVFTGFVQAESSTTRRFGGSGLGLTISRRLVRLMGGELEVESTLGKGSTFHFTITLGRDGDTPAMNGRAYTGRNGAGQRSRLKGLHLLVVEDNPINRQIAQELLSQEGAGVEVASSGRQGLDLIARAQAPFDAVLMDIQMPDMDGYSASRRIRDALGMINLPIIAMTANALPDDRRRCHAAGMDGHIAKPIDPETLIAVLQTHCGDTTKQAEPQTADSVLGGAQPEFSPQDALTRLNNNRGLYARLARSFERDQAAVAERVRDQLRQGQIDSAASDLHTLKGVSATLGAMALSRCAAEAEALLRGGRPLGEILLNDLERHFAEACDLLRRLADELDPPREGAGEELPDITPDRGEVAARLAFMEDLLRVGNMRALNEYEGIRRICGRDLRQRFFLLDDAVKRLNFPAAATQCRIIREELSP</sequence>
<feature type="modified residue" description="Phosphohistidine" evidence="14">
    <location>
        <position position="801"/>
    </location>
</feature>
<dbReference type="FunFam" id="3.30.565.10:FF:000010">
    <property type="entry name" value="Sensor histidine kinase RcsC"/>
    <property type="match status" value="1"/>
</dbReference>
<evidence type="ECO:0000256" key="7">
    <source>
        <dbReference type="ARBA" id="ARBA00022692"/>
    </source>
</evidence>
<dbReference type="InterPro" id="IPR036890">
    <property type="entry name" value="HATPase_C_sf"/>
</dbReference>